<dbReference type="Proteomes" id="UP000554965">
    <property type="component" value="Unassembled WGS sequence"/>
</dbReference>
<accession>A0A7Z7N9A7</accession>
<keyword evidence="3" id="KW-0449">Lipoprotein</keyword>
<name>A0A7Z7N9A7_9MYCO</name>
<dbReference type="AlphaFoldDB" id="A0A7Z7N9A7"/>
<gene>
    <name evidence="3" type="primary">lprJ_3</name>
    <name evidence="3" type="ORF">MSIMFB_02089</name>
</gene>
<feature type="chain" id="PRO_5030784022" evidence="1">
    <location>
        <begin position="23"/>
        <end position="105"/>
    </location>
</feature>
<sequence length="105" mass="10502">MRLLLALTGVAVVIGVAAPAHADGTDDGFLAALRQAGLTYETPDGAVTAGKTVCRMADGGKPMAEVVKVVQNANPGLNAENAAKFTAIAANSYCPKALAYQGGNG</sequence>
<proteinExistence type="predicted"/>
<dbReference type="InterPro" id="IPR007969">
    <property type="entry name" value="DUF732"/>
</dbReference>
<reference evidence="3 4" key="1">
    <citation type="submission" date="2017-10" db="EMBL/GenBank/DDBJ databases">
        <authorList>
            <consortium name="Urmite Genomes"/>
        </authorList>
    </citation>
    <scope>NUCLEOTIDE SEQUENCE [LARGE SCALE GENOMIC DNA]</scope>
    <source>
        <strain evidence="3 4">FB-527</strain>
    </source>
</reference>
<evidence type="ECO:0000256" key="1">
    <source>
        <dbReference type="SAM" id="SignalP"/>
    </source>
</evidence>
<evidence type="ECO:0000313" key="4">
    <source>
        <dbReference type="Proteomes" id="UP000554965"/>
    </source>
</evidence>
<feature type="signal peptide" evidence="1">
    <location>
        <begin position="1"/>
        <end position="22"/>
    </location>
</feature>
<feature type="domain" description="DUF732" evidence="2">
    <location>
        <begin position="26"/>
        <end position="95"/>
    </location>
</feature>
<evidence type="ECO:0000313" key="3">
    <source>
        <dbReference type="EMBL" id="SOJ54599.1"/>
    </source>
</evidence>
<keyword evidence="4" id="KW-1185">Reference proteome</keyword>
<evidence type="ECO:0000259" key="2">
    <source>
        <dbReference type="Pfam" id="PF05305"/>
    </source>
</evidence>
<organism evidence="3 4">
    <name type="scientific">Mycobacterium simulans</name>
    <dbReference type="NCBI Taxonomy" id="627089"/>
    <lineage>
        <taxon>Bacteria</taxon>
        <taxon>Bacillati</taxon>
        <taxon>Actinomycetota</taxon>
        <taxon>Actinomycetes</taxon>
        <taxon>Mycobacteriales</taxon>
        <taxon>Mycobacteriaceae</taxon>
        <taxon>Mycobacterium</taxon>
    </lineage>
</organism>
<dbReference type="EMBL" id="OCTY01000002">
    <property type="protein sequence ID" value="SOJ54599.1"/>
    <property type="molecule type" value="Genomic_DNA"/>
</dbReference>
<dbReference type="RefSeq" id="WP_186242609.1">
    <property type="nucleotide sequence ID" value="NZ_OCTY01000002.1"/>
</dbReference>
<protein>
    <submittedName>
        <fullName evidence="3">Lipoprotein LprJ</fullName>
    </submittedName>
</protein>
<comment type="caution">
    <text evidence="3">The sequence shown here is derived from an EMBL/GenBank/DDBJ whole genome shotgun (WGS) entry which is preliminary data.</text>
</comment>
<dbReference type="Pfam" id="PF05305">
    <property type="entry name" value="DUF732"/>
    <property type="match status" value="1"/>
</dbReference>
<keyword evidence="1" id="KW-0732">Signal</keyword>